<organism evidence="9 10">
    <name type="scientific">Allokutzneria albata</name>
    <name type="common">Kibdelosporangium albatum</name>
    <dbReference type="NCBI Taxonomy" id="211114"/>
    <lineage>
        <taxon>Bacteria</taxon>
        <taxon>Bacillati</taxon>
        <taxon>Actinomycetota</taxon>
        <taxon>Actinomycetes</taxon>
        <taxon>Pseudonocardiales</taxon>
        <taxon>Pseudonocardiaceae</taxon>
        <taxon>Allokutzneria</taxon>
    </lineage>
</organism>
<evidence type="ECO:0000313" key="10">
    <source>
        <dbReference type="Proteomes" id="UP000183376"/>
    </source>
</evidence>
<comment type="similarity">
    <text evidence="7">Belongs to the drug/metabolite transporter (DMT) superfamily. Small multidrug resistance (SMR) (TC 2.A.7.1) family.</text>
</comment>
<evidence type="ECO:0000256" key="8">
    <source>
        <dbReference type="SAM" id="Phobius"/>
    </source>
</evidence>
<evidence type="ECO:0000256" key="5">
    <source>
        <dbReference type="ARBA" id="ARBA00022989"/>
    </source>
</evidence>
<dbReference type="SUPFAM" id="SSF103481">
    <property type="entry name" value="Multidrug resistance efflux transporter EmrE"/>
    <property type="match status" value="1"/>
</dbReference>
<sequence length="107" mass="11143">MYLLLAAAILCEVTGTVALKLSEGMSRLVPTVVVLVCYGVAFFLFSLSLNQGMAVGTAYAIWSGVGVGLVALAGYLFFQETLSWLQLVGFALVVLGVTALQLGGAHT</sequence>
<evidence type="ECO:0000256" key="2">
    <source>
        <dbReference type="ARBA" id="ARBA00022448"/>
    </source>
</evidence>
<accession>A0A1G9RH76</accession>
<dbReference type="AlphaFoldDB" id="A0A1G9RH76"/>
<evidence type="ECO:0000313" key="9">
    <source>
        <dbReference type="EMBL" id="SDM22217.1"/>
    </source>
</evidence>
<dbReference type="STRING" id="211114.SAMN04489726_0444"/>
<keyword evidence="2" id="KW-0813">Transport</keyword>
<dbReference type="RefSeq" id="WP_063766551.1">
    <property type="nucleotide sequence ID" value="NZ_JOEF01000006.1"/>
</dbReference>
<dbReference type="Gene3D" id="1.10.3730.20">
    <property type="match status" value="1"/>
</dbReference>
<comment type="subcellular location">
    <subcellularLocation>
        <location evidence="1 7">Cell membrane</location>
        <topology evidence="1 7">Multi-pass membrane protein</topology>
    </subcellularLocation>
</comment>
<keyword evidence="3" id="KW-1003">Cell membrane</keyword>
<keyword evidence="6 8" id="KW-0472">Membrane</keyword>
<proteinExistence type="inferred from homology"/>
<reference evidence="9 10" key="1">
    <citation type="submission" date="2016-10" db="EMBL/GenBank/DDBJ databases">
        <authorList>
            <person name="de Groot N.N."/>
        </authorList>
    </citation>
    <scope>NUCLEOTIDE SEQUENCE [LARGE SCALE GENOMIC DNA]</scope>
    <source>
        <strain evidence="9 10">DSM 44149</strain>
    </source>
</reference>
<keyword evidence="10" id="KW-1185">Reference proteome</keyword>
<feature type="transmembrane region" description="Helical" evidence="8">
    <location>
        <begin position="84"/>
        <end position="103"/>
    </location>
</feature>
<dbReference type="InterPro" id="IPR037185">
    <property type="entry name" value="EmrE-like"/>
</dbReference>
<dbReference type="Pfam" id="PF00893">
    <property type="entry name" value="Multi_Drug_Res"/>
    <property type="match status" value="1"/>
</dbReference>
<name>A0A1G9RH76_ALLAB</name>
<evidence type="ECO:0000256" key="1">
    <source>
        <dbReference type="ARBA" id="ARBA00004651"/>
    </source>
</evidence>
<feature type="transmembrane region" description="Helical" evidence="8">
    <location>
        <begin position="59"/>
        <end position="78"/>
    </location>
</feature>
<dbReference type="GO" id="GO:0022857">
    <property type="term" value="F:transmembrane transporter activity"/>
    <property type="evidence" value="ECO:0007669"/>
    <property type="project" value="InterPro"/>
</dbReference>
<evidence type="ECO:0000256" key="3">
    <source>
        <dbReference type="ARBA" id="ARBA00022475"/>
    </source>
</evidence>
<evidence type="ECO:0000256" key="7">
    <source>
        <dbReference type="RuleBase" id="RU003942"/>
    </source>
</evidence>
<gene>
    <name evidence="9" type="ORF">SAMN04489726_0444</name>
</gene>
<dbReference type="PANTHER" id="PTHR30561">
    <property type="entry name" value="SMR FAMILY PROTON-DEPENDENT DRUG EFFLUX TRANSPORTER SUGE"/>
    <property type="match status" value="1"/>
</dbReference>
<dbReference type="Proteomes" id="UP000183376">
    <property type="component" value="Chromosome I"/>
</dbReference>
<dbReference type="EMBL" id="LT629701">
    <property type="protein sequence ID" value="SDM22217.1"/>
    <property type="molecule type" value="Genomic_DNA"/>
</dbReference>
<dbReference type="eggNOG" id="COG2076">
    <property type="taxonomic scope" value="Bacteria"/>
</dbReference>
<protein>
    <submittedName>
        <fullName evidence="9">Small multidrug resistance pump</fullName>
    </submittedName>
</protein>
<evidence type="ECO:0000256" key="6">
    <source>
        <dbReference type="ARBA" id="ARBA00023136"/>
    </source>
</evidence>
<dbReference type="PANTHER" id="PTHR30561:SF1">
    <property type="entry name" value="MULTIDRUG TRANSPORTER EMRE"/>
    <property type="match status" value="1"/>
</dbReference>
<keyword evidence="5 8" id="KW-1133">Transmembrane helix</keyword>
<dbReference type="FunFam" id="1.10.3730.20:FF:000001">
    <property type="entry name" value="Quaternary ammonium compound resistance transporter SugE"/>
    <property type="match status" value="1"/>
</dbReference>
<evidence type="ECO:0000256" key="4">
    <source>
        <dbReference type="ARBA" id="ARBA00022692"/>
    </source>
</evidence>
<keyword evidence="4 7" id="KW-0812">Transmembrane</keyword>
<dbReference type="InterPro" id="IPR000390">
    <property type="entry name" value="Small_drug/metabolite_transptr"/>
</dbReference>
<feature type="transmembrane region" description="Helical" evidence="8">
    <location>
        <begin position="28"/>
        <end position="47"/>
    </location>
</feature>
<dbReference type="GO" id="GO:0005886">
    <property type="term" value="C:plasma membrane"/>
    <property type="evidence" value="ECO:0007669"/>
    <property type="project" value="UniProtKB-SubCell"/>
</dbReference>
<dbReference type="InterPro" id="IPR045324">
    <property type="entry name" value="Small_multidrug_res"/>
</dbReference>